<sequence length="50" mass="5353">MISGFCVDVFIAALNLLPYAVPFELLAFGSGHDNPSNSELVRLIRTGVST</sequence>
<name>A0A178VKL6_ARATH</name>
<dbReference type="Proteomes" id="UP000078284">
    <property type="component" value="Chromosome 3"/>
</dbReference>
<evidence type="ECO:0000313" key="1">
    <source>
        <dbReference type="EMBL" id="OAP05613.1"/>
    </source>
</evidence>
<protein>
    <submittedName>
        <fullName evidence="1">Uncharacterized protein</fullName>
    </submittedName>
</protein>
<reference evidence="2" key="1">
    <citation type="journal article" date="2016" name="Proc. Natl. Acad. Sci. U.S.A.">
        <title>Chromosome-level assembly of Arabidopsis thaliana Ler reveals the extent of translocation and inversion polymorphisms.</title>
        <authorList>
            <person name="Zapata L."/>
            <person name="Ding J."/>
            <person name="Willing E.M."/>
            <person name="Hartwig B."/>
            <person name="Bezdan D."/>
            <person name="Jiao W.B."/>
            <person name="Patel V."/>
            <person name="Velikkakam James G."/>
            <person name="Koornneef M."/>
            <person name="Ossowski S."/>
            <person name="Schneeberger K."/>
        </authorList>
    </citation>
    <scope>NUCLEOTIDE SEQUENCE [LARGE SCALE GENOMIC DNA]</scope>
    <source>
        <strain evidence="2">cv. Landsberg erecta</strain>
    </source>
</reference>
<proteinExistence type="predicted"/>
<evidence type="ECO:0000313" key="2">
    <source>
        <dbReference type="Proteomes" id="UP000078284"/>
    </source>
</evidence>
<comment type="caution">
    <text evidence="1">The sequence shown here is derived from an EMBL/GenBank/DDBJ whole genome shotgun (WGS) entry which is preliminary data.</text>
</comment>
<accession>A0A178VKL6</accession>
<organism evidence="1 2">
    <name type="scientific">Arabidopsis thaliana</name>
    <name type="common">Mouse-ear cress</name>
    <dbReference type="NCBI Taxonomy" id="3702"/>
    <lineage>
        <taxon>Eukaryota</taxon>
        <taxon>Viridiplantae</taxon>
        <taxon>Streptophyta</taxon>
        <taxon>Embryophyta</taxon>
        <taxon>Tracheophyta</taxon>
        <taxon>Spermatophyta</taxon>
        <taxon>Magnoliopsida</taxon>
        <taxon>eudicotyledons</taxon>
        <taxon>Gunneridae</taxon>
        <taxon>Pentapetalae</taxon>
        <taxon>rosids</taxon>
        <taxon>malvids</taxon>
        <taxon>Brassicales</taxon>
        <taxon>Brassicaceae</taxon>
        <taxon>Camelineae</taxon>
        <taxon>Arabidopsis</taxon>
    </lineage>
</organism>
<dbReference type="AlphaFoldDB" id="A0A178VKL6"/>
<dbReference type="EMBL" id="LUHQ01000003">
    <property type="protein sequence ID" value="OAP05613.1"/>
    <property type="molecule type" value="Genomic_DNA"/>
</dbReference>
<gene>
    <name evidence="1" type="ordered locus">AXX17_At3g45810</name>
</gene>